<comment type="caution">
    <text evidence="2">The sequence shown here is derived from an EMBL/GenBank/DDBJ whole genome shotgun (WGS) entry which is preliminary data.</text>
</comment>
<dbReference type="Pfam" id="PF02641">
    <property type="entry name" value="DUF190"/>
    <property type="match status" value="1"/>
</dbReference>
<dbReference type="InterPro" id="IPR015867">
    <property type="entry name" value="N-reg_PII/ATP_PRibTrfase_C"/>
</dbReference>
<dbReference type="InterPro" id="IPR011322">
    <property type="entry name" value="N-reg_PII-like_a/b"/>
</dbReference>
<dbReference type="STRING" id="497964.CfE428DRAFT_4061"/>
<dbReference type="SUPFAM" id="SSF54913">
    <property type="entry name" value="GlnB-like"/>
    <property type="match status" value="1"/>
</dbReference>
<dbReference type="PANTHER" id="PTHR35983:SF1">
    <property type="entry name" value="UPF0166 PROTEIN TM_0021"/>
    <property type="match status" value="1"/>
</dbReference>
<dbReference type="EMBL" id="ABVL01000013">
    <property type="protein sequence ID" value="EDY18277.1"/>
    <property type="molecule type" value="Genomic_DNA"/>
</dbReference>
<sequence length="124" mass="13581">MTPDSSGASAPLPAEATLLRIFIGDTDRYGHQPLYEAIVLKARELHLAGATVLKSPMGFGHNSRLHTAKILQLSTDLPMVIEIVDEPGKIQAFLPVLDEMMDGGLVTLEKVQVIHYRPHTERGN</sequence>
<evidence type="ECO:0000256" key="1">
    <source>
        <dbReference type="ARBA" id="ARBA00010554"/>
    </source>
</evidence>
<dbReference type="Gene3D" id="3.30.70.120">
    <property type="match status" value="1"/>
</dbReference>
<name>B4D572_9BACT</name>
<dbReference type="RefSeq" id="WP_006981385.1">
    <property type="nucleotide sequence ID" value="NZ_ABVL01000013.1"/>
</dbReference>
<dbReference type="PANTHER" id="PTHR35983">
    <property type="entry name" value="UPF0166 PROTEIN TM_0021"/>
    <property type="match status" value="1"/>
</dbReference>
<dbReference type="eggNOG" id="COG1993">
    <property type="taxonomic scope" value="Bacteria"/>
</dbReference>
<dbReference type="AlphaFoldDB" id="B4D572"/>
<reference evidence="2 3" key="1">
    <citation type="journal article" date="2011" name="J. Bacteriol.">
        <title>Genome sequence of Chthoniobacter flavus Ellin428, an aerobic heterotrophic soil bacterium.</title>
        <authorList>
            <person name="Kant R."/>
            <person name="van Passel M.W."/>
            <person name="Palva A."/>
            <person name="Lucas S."/>
            <person name="Lapidus A."/>
            <person name="Glavina Del Rio T."/>
            <person name="Dalin E."/>
            <person name="Tice H."/>
            <person name="Bruce D."/>
            <person name="Goodwin L."/>
            <person name="Pitluck S."/>
            <person name="Larimer F.W."/>
            <person name="Land M.L."/>
            <person name="Hauser L."/>
            <person name="Sangwan P."/>
            <person name="de Vos W.M."/>
            <person name="Janssen P.H."/>
            <person name="Smidt H."/>
        </authorList>
    </citation>
    <scope>NUCLEOTIDE SEQUENCE [LARGE SCALE GENOMIC DNA]</scope>
    <source>
        <strain evidence="2 3">Ellin428</strain>
    </source>
</reference>
<comment type="similarity">
    <text evidence="1">Belongs to the UPF0166 family.</text>
</comment>
<protein>
    <submittedName>
        <fullName evidence="2">Uncharacterized protein</fullName>
    </submittedName>
</protein>
<organism evidence="2 3">
    <name type="scientific">Chthoniobacter flavus Ellin428</name>
    <dbReference type="NCBI Taxonomy" id="497964"/>
    <lineage>
        <taxon>Bacteria</taxon>
        <taxon>Pseudomonadati</taxon>
        <taxon>Verrucomicrobiota</taxon>
        <taxon>Spartobacteria</taxon>
        <taxon>Chthoniobacterales</taxon>
        <taxon>Chthoniobacteraceae</taxon>
        <taxon>Chthoniobacter</taxon>
    </lineage>
</organism>
<dbReference type="Proteomes" id="UP000005824">
    <property type="component" value="Unassembled WGS sequence"/>
</dbReference>
<evidence type="ECO:0000313" key="3">
    <source>
        <dbReference type="Proteomes" id="UP000005824"/>
    </source>
</evidence>
<dbReference type="InParanoid" id="B4D572"/>
<proteinExistence type="inferred from homology"/>
<gene>
    <name evidence="2" type="ORF">CfE428DRAFT_4061</name>
</gene>
<keyword evidence="3" id="KW-1185">Reference proteome</keyword>
<evidence type="ECO:0000313" key="2">
    <source>
        <dbReference type="EMBL" id="EDY18277.1"/>
    </source>
</evidence>
<dbReference type="InterPro" id="IPR003793">
    <property type="entry name" value="UPF0166"/>
</dbReference>
<accession>B4D572</accession>